<gene>
    <name evidence="1" type="ORF">RSP_4172</name>
</gene>
<organism evidence="1 2">
    <name type="scientific">Cereibacter sphaeroides (strain ATCC 17023 / DSM 158 / JCM 6121 / CCUG 31486 / LMG 2827 / NBRC 12203 / NCIMB 8253 / ATH 2.4.1.)</name>
    <name type="common">Rhodobacter sphaeroides</name>
    <dbReference type="NCBI Taxonomy" id="272943"/>
    <lineage>
        <taxon>Bacteria</taxon>
        <taxon>Pseudomonadati</taxon>
        <taxon>Pseudomonadota</taxon>
        <taxon>Alphaproteobacteria</taxon>
        <taxon>Rhodobacterales</taxon>
        <taxon>Paracoccaceae</taxon>
        <taxon>Cereibacter</taxon>
    </lineage>
</organism>
<dbReference type="OrthoDB" id="9928762at2"/>
<dbReference type="GeneID" id="3711887"/>
<accession>Q3IV02</accession>
<keyword evidence="2" id="KW-1185">Reference proteome</keyword>
<proteinExistence type="predicted"/>
<sequence length="125" mass="14297">MSCFRAPVASFKVRVPEGAYEKVMAAMVSAVAAMPDYRADREKVMRLAQSLLMEILTQMRNVHNYREKDGFPQPVGWQDVPADRRVAYQKTYAALFKQTYSGVAIAYGERYIPPQHWLVVLDAEH</sequence>
<dbReference type="EnsemblBacteria" id="ABA81632">
    <property type="protein sequence ID" value="ABA81632"/>
    <property type="gene ID" value="RSP_4172"/>
</dbReference>
<dbReference type="AlphaFoldDB" id="Q3IV02"/>
<dbReference type="EMBL" id="CP000147">
    <property type="protein sequence ID" value="ABA81632.1"/>
    <property type="molecule type" value="Genomic_DNA"/>
</dbReference>
<geneLocation type="plasmid" evidence="2">
    <name>pRS241d</name>
</geneLocation>
<dbReference type="Proteomes" id="UP000002703">
    <property type="component" value="Plasmid D"/>
</dbReference>
<dbReference type="RefSeq" id="WP_011331439.1">
    <property type="nucleotide sequence ID" value="NC_007490.2"/>
</dbReference>
<reference evidence="2" key="1">
    <citation type="submission" date="2005-09" db="EMBL/GenBank/DDBJ databases">
        <title>Complete sequence of plasmid D of Rhodobacter sphaeroides 2.4.1.</title>
        <authorList>
            <person name="Copeland A."/>
            <person name="Lucas S."/>
            <person name="Lapidus A."/>
            <person name="Barry K."/>
            <person name="Detter J.C."/>
            <person name="Glavina T."/>
            <person name="Hammon N."/>
            <person name="Israni S."/>
            <person name="Pitluck S."/>
            <person name="Richardson P."/>
            <person name="Mackenzie C."/>
            <person name="Choudhary M."/>
            <person name="Larimer F."/>
            <person name="Hauser L.J."/>
            <person name="Land M."/>
            <person name="Donohue T.J."/>
            <person name="Kaplan S."/>
        </authorList>
    </citation>
    <scope>NUCLEOTIDE SEQUENCE [LARGE SCALE GENOMIC DNA]</scope>
    <source>
        <strain evidence="2">ATCC 17023 / DSM 158 / JCM 6121 / CCUG 31486 / LMG 2827 / NBRC 12203 / NCIMB 8253 / ATH 2.4.1.</strain>
        <plasmid evidence="2">pRS241d</plasmid>
    </source>
</reference>
<protein>
    <submittedName>
        <fullName evidence="1">Uncharacterized protein</fullName>
    </submittedName>
</protein>
<evidence type="ECO:0000313" key="1">
    <source>
        <dbReference type="EMBL" id="ABA81632.1"/>
    </source>
</evidence>
<keyword evidence="1" id="KW-0614">Plasmid</keyword>
<dbReference type="KEGG" id="rsp:RSP_4172"/>
<name>Q3IV02_CERS4</name>
<evidence type="ECO:0000313" key="2">
    <source>
        <dbReference type="Proteomes" id="UP000002703"/>
    </source>
</evidence>